<dbReference type="GeneID" id="118501017"/>
<dbReference type="Proteomes" id="UP000504628">
    <property type="component" value="Chromosome 6"/>
</dbReference>
<feature type="domain" description="LRAT" evidence="5">
    <location>
        <begin position="14"/>
        <end position="130"/>
    </location>
</feature>
<dbReference type="RefSeq" id="XP_035883490.1">
    <property type="nucleotide sequence ID" value="XM_036027597.1"/>
</dbReference>
<dbReference type="Pfam" id="PF04970">
    <property type="entry name" value="LRAT"/>
    <property type="match status" value="1"/>
</dbReference>
<organism evidence="6 7">
    <name type="scientific">Phyllostomus discolor</name>
    <name type="common">pale spear-nosed bat</name>
    <dbReference type="NCBI Taxonomy" id="89673"/>
    <lineage>
        <taxon>Eukaryota</taxon>
        <taxon>Metazoa</taxon>
        <taxon>Chordata</taxon>
        <taxon>Craniata</taxon>
        <taxon>Vertebrata</taxon>
        <taxon>Euteleostomi</taxon>
        <taxon>Mammalia</taxon>
        <taxon>Eutheria</taxon>
        <taxon>Laurasiatheria</taxon>
        <taxon>Chiroptera</taxon>
        <taxon>Yangochiroptera</taxon>
        <taxon>Phyllostomidae</taxon>
        <taxon>Phyllostominae</taxon>
        <taxon>Phyllostomus</taxon>
    </lineage>
</organism>
<dbReference type="GO" id="GO:0008970">
    <property type="term" value="F:phospholipase A1 activity"/>
    <property type="evidence" value="ECO:0007669"/>
    <property type="project" value="TreeGrafter"/>
</dbReference>
<dbReference type="AlphaFoldDB" id="A0A7E6DXM6"/>
<dbReference type="GO" id="GO:0004623">
    <property type="term" value="F:phospholipase A2 activity"/>
    <property type="evidence" value="ECO:0007669"/>
    <property type="project" value="TreeGrafter"/>
</dbReference>
<dbReference type="InterPro" id="IPR051496">
    <property type="entry name" value="H-rev107_PLA/AT"/>
</dbReference>
<dbReference type="GO" id="GO:0070292">
    <property type="term" value="P:N-acylphosphatidylethanolamine metabolic process"/>
    <property type="evidence" value="ECO:0007669"/>
    <property type="project" value="TreeGrafter"/>
</dbReference>
<evidence type="ECO:0000256" key="4">
    <source>
        <dbReference type="ARBA" id="ARBA00023098"/>
    </source>
</evidence>
<dbReference type="PANTHER" id="PTHR13943:SF36">
    <property type="entry name" value="PHOSPHOLIPASE A AND ACYLTRANSFERASE 4"/>
    <property type="match status" value="1"/>
</dbReference>
<dbReference type="InParanoid" id="A0A7E6DXM6"/>
<dbReference type="GO" id="GO:0005737">
    <property type="term" value="C:cytoplasm"/>
    <property type="evidence" value="ECO:0007669"/>
    <property type="project" value="TreeGrafter"/>
</dbReference>
<evidence type="ECO:0000313" key="6">
    <source>
        <dbReference type="Proteomes" id="UP000504628"/>
    </source>
</evidence>
<name>A0A7E6DXM6_9CHIR</name>
<evidence type="ECO:0000256" key="2">
    <source>
        <dbReference type="ARBA" id="ARBA00022679"/>
    </source>
</evidence>
<gene>
    <name evidence="7" type="primary">LOC118501017</name>
</gene>
<keyword evidence="2" id="KW-0808">Transferase</keyword>
<dbReference type="PANTHER" id="PTHR13943">
    <property type="entry name" value="HRAS-LIKE SUPPRESSOR - RELATED"/>
    <property type="match status" value="1"/>
</dbReference>
<evidence type="ECO:0000256" key="1">
    <source>
        <dbReference type="ARBA" id="ARBA00007824"/>
    </source>
</evidence>
<dbReference type="OrthoDB" id="421951at2759"/>
<sequence length="170" mass="18408">MDSQVSSECNPGDLIQFFRVGYQHWALYMGDGYVVHLAALGDSPEASASRAGFVLSKTAMVEKVLLTDVVKRSTYRVNNGLDQELKPLPVEQILSSAQRMIGKKVEFDISSNNCEHFVTKLRYGVPRCLQDRNAEMDALLARAKEAAAAAAATLAQSATEQGTGPTPVTS</sequence>
<proteinExistence type="inferred from homology"/>
<keyword evidence="3" id="KW-0378">Hydrolase</keyword>
<keyword evidence="4" id="KW-0443">Lipid metabolism</keyword>
<accession>A0A7E6DXM6</accession>
<protein>
    <submittedName>
        <fullName evidence="7">Phospholipase A and acyltransferase 4-like</fullName>
    </submittedName>
</protein>
<dbReference type="PROSITE" id="PS51934">
    <property type="entry name" value="LRAT"/>
    <property type="match status" value="1"/>
</dbReference>
<dbReference type="GO" id="GO:0016410">
    <property type="term" value="F:N-acyltransferase activity"/>
    <property type="evidence" value="ECO:0007669"/>
    <property type="project" value="TreeGrafter"/>
</dbReference>
<dbReference type="InterPro" id="IPR007053">
    <property type="entry name" value="LRAT_dom"/>
</dbReference>
<evidence type="ECO:0000259" key="5">
    <source>
        <dbReference type="PROSITE" id="PS51934"/>
    </source>
</evidence>
<dbReference type="Gene3D" id="3.90.1720.10">
    <property type="entry name" value="endopeptidase domain like (from Nostoc punctiforme)"/>
    <property type="match status" value="1"/>
</dbReference>
<evidence type="ECO:0000256" key="3">
    <source>
        <dbReference type="ARBA" id="ARBA00022801"/>
    </source>
</evidence>
<evidence type="ECO:0000313" key="7">
    <source>
        <dbReference type="RefSeq" id="XP_035883490.1"/>
    </source>
</evidence>
<comment type="similarity">
    <text evidence="1">Belongs to the H-rev107 family.</text>
</comment>
<dbReference type="KEGG" id="pdic:118501017"/>
<reference evidence="7" key="1">
    <citation type="submission" date="2025-08" db="UniProtKB">
        <authorList>
            <consortium name="RefSeq"/>
        </authorList>
    </citation>
    <scope>IDENTIFICATION</scope>
    <source>
        <tissue evidence="7">Muscle</tissue>
    </source>
</reference>
<keyword evidence="6" id="KW-1185">Reference proteome</keyword>